<dbReference type="InterPro" id="IPR044926">
    <property type="entry name" value="RGS_subdomain_2"/>
</dbReference>
<protein>
    <recommendedName>
        <fullName evidence="1">RGS domain-containing protein</fullName>
    </recommendedName>
</protein>
<dbReference type="InterPro" id="IPR036305">
    <property type="entry name" value="RGS_sf"/>
</dbReference>
<proteinExistence type="predicted"/>
<reference evidence="2 3" key="1">
    <citation type="submission" date="2024-05" db="EMBL/GenBank/DDBJ databases">
        <authorList>
            <person name="Wallberg A."/>
        </authorList>
    </citation>
    <scope>NUCLEOTIDE SEQUENCE [LARGE SCALE GENOMIC DNA]</scope>
</reference>
<feature type="domain" description="RGS" evidence="1">
    <location>
        <begin position="55"/>
        <end position="170"/>
    </location>
</feature>
<sequence length="182" mass="21155">MVMTENIRRESLKHTKNVLGSLKTGDMRLKLNFFRRRDDVSVRPIPEEAQLWADSFQNLMSSKYGQALFKAFLQREFSEENVEFWLAVEDYKKTRSNKLASKATKIHTDYVAVRAPKEINIDSATRTTIGKNLECPDKAIFDIAQKRIQGLMEADSYLRFLQSELYKDLLQPETSENKPETL</sequence>
<dbReference type="PANTHER" id="PTHR10845:SF259">
    <property type="entry name" value="RGS DOMAIN-CONTAINING PROTEIN-RELATED"/>
    <property type="match status" value="1"/>
</dbReference>
<evidence type="ECO:0000313" key="2">
    <source>
        <dbReference type="EMBL" id="CAL4120279.1"/>
    </source>
</evidence>
<dbReference type="PROSITE" id="PS50132">
    <property type="entry name" value="RGS"/>
    <property type="match status" value="1"/>
</dbReference>
<keyword evidence="3" id="KW-1185">Reference proteome</keyword>
<accession>A0AAV2R8B4</accession>
<dbReference type="PRINTS" id="PR01301">
    <property type="entry name" value="RGSPROTEIN"/>
</dbReference>
<dbReference type="SUPFAM" id="SSF48097">
    <property type="entry name" value="Regulator of G-protein signaling, RGS"/>
    <property type="match status" value="1"/>
</dbReference>
<dbReference type="Pfam" id="PF00615">
    <property type="entry name" value="RGS"/>
    <property type="match status" value="1"/>
</dbReference>
<dbReference type="Gene3D" id="1.10.167.10">
    <property type="entry name" value="Regulator of G-protein Signalling 4, domain 2"/>
    <property type="match status" value="1"/>
</dbReference>
<dbReference type="FunFam" id="1.10.167.10:FF:000001">
    <property type="entry name" value="Putative regulator of g-protein signaling 12"/>
    <property type="match status" value="1"/>
</dbReference>
<name>A0AAV2R8B4_MEGNR</name>
<evidence type="ECO:0000259" key="1">
    <source>
        <dbReference type="PROSITE" id="PS50132"/>
    </source>
</evidence>
<dbReference type="SMART" id="SM00315">
    <property type="entry name" value="RGS"/>
    <property type="match status" value="1"/>
</dbReference>
<dbReference type="AlphaFoldDB" id="A0AAV2R8B4"/>
<dbReference type="PANTHER" id="PTHR10845">
    <property type="entry name" value="REGULATOR OF G PROTEIN SIGNALING"/>
    <property type="match status" value="1"/>
</dbReference>
<dbReference type="InterPro" id="IPR016137">
    <property type="entry name" value="RGS"/>
</dbReference>
<dbReference type="Proteomes" id="UP001497623">
    <property type="component" value="Unassembled WGS sequence"/>
</dbReference>
<comment type="caution">
    <text evidence="2">The sequence shown here is derived from an EMBL/GenBank/DDBJ whole genome shotgun (WGS) entry which is preliminary data.</text>
</comment>
<gene>
    <name evidence="2" type="ORF">MNOR_LOCUS21977</name>
</gene>
<evidence type="ECO:0000313" key="3">
    <source>
        <dbReference type="Proteomes" id="UP001497623"/>
    </source>
</evidence>
<organism evidence="2 3">
    <name type="scientific">Meganyctiphanes norvegica</name>
    <name type="common">Northern krill</name>
    <name type="synonym">Thysanopoda norvegica</name>
    <dbReference type="NCBI Taxonomy" id="48144"/>
    <lineage>
        <taxon>Eukaryota</taxon>
        <taxon>Metazoa</taxon>
        <taxon>Ecdysozoa</taxon>
        <taxon>Arthropoda</taxon>
        <taxon>Crustacea</taxon>
        <taxon>Multicrustacea</taxon>
        <taxon>Malacostraca</taxon>
        <taxon>Eumalacostraca</taxon>
        <taxon>Eucarida</taxon>
        <taxon>Euphausiacea</taxon>
        <taxon>Euphausiidae</taxon>
        <taxon>Meganyctiphanes</taxon>
    </lineage>
</organism>
<dbReference type="EMBL" id="CAXKWB010018105">
    <property type="protein sequence ID" value="CAL4120279.1"/>
    <property type="molecule type" value="Genomic_DNA"/>
</dbReference>